<sequence>MTRICSEHAQLFFDIIAAHNRKCGYHYEPEILVVSDIRVSHFQTRFGEVNKIKSKTPYI</sequence>
<evidence type="ECO:0000313" key="2">
    <source>
        <dbReference type="Proteomes" id="UP000054928"/>
    </source>
</evidence>
<dbReference type="RefSeq" id="XP_024584081.1">
    <property type="nucleotide sequence ID" value="XM_024718709.1"/>
</dbReference>
<accession>A0A0P1B0P4</accession>
<organism evidence="1 2">
    <name type="scientific">Plasmopara halstedii</name>
    <name type="common">Downy mildew of sunflower</name>
    <dbReference type="NCBI Taxonomy" id="4781"/>
    <lineage>
        <taxon>Eukaryota</taxon>
        <taxon>Sar</taxon>
        <taxon>Stramenopiles</taxon>
        <taxon>Oomycota</taxon>
        <taxon>Peronosporomycetes</taxon>
        <taxon>Peronosporales</taxon>
        <taxon>Peronosporaceae</taxon>
        <taxon>Plasmopara</taxon>
    </lineage>
</organism>
<proteinExistence type="predicted"/>
<dbReference type="Proteomes" id="UP000054928">
    <property type="component" value="Unassembled WGS sequence"/>
</dbReference>
<keyword evidence="2" id="KW-1185">Reference proteome</keyword>
<protein>
    <submittedName>
        <fullName evidence="1">Uncharacterized protein</fullName>
    </submittedName>
</protein>
<dbReference type="GeneID" id="36399911"/>
<name>A0A0P1B0P4_PLAHL</name>
<dbReference type="EMBL" id="CCYD01002674">
    <property type="protein sequence ID" value="CEG47712.1"/>
    <property type="molecule type" value="Genomic_DNA"/>
</dbReference>
<dbReference type="AlphaFoldDB" id="A0A0P1B0P4"/>
<evidence type="ECO:0000313" key="1">
    <source>
        <dbReference type="EMBL" id="CEG47712.1"/>
    </source>
</evidence>
<reference evidence="2" key="1">
    <citation type="submission" date="2014-09" db="EMBL/GenBank/DDBJ databases">
        <authorList>
            <person name="Sharma Rahul"/>
            <person name="Thines Marco"/>
        </authorList>
    </citation>
    <scope>NUCLEOTIDE SEQUENCE [LARGE SCALE GENOMIC DNA]</scope>
</reference>